<proteinExistence type="predicted"/>
<keyword evidence="3" id="KW-1185">Reference proteome</keyword>
<gene>
    <name evidence="2" type="ORF">LY79DRAFT_571019</name>
</gene>
<dbReference type="Proteomes" id="UP001230504">
    <property type="component" value="Unassembled WGS sequence"/>
</dbReference>
<organism evidence="2 3">
    <name type="scientific">Colletotrichum navitas</name>
    <dbReference type="NCBI Taxonomy" id="681940"/>
    <lineage>
        <taxon>Eukaryota</taxon>
        <taxon>Fungi</taxon>
        <taxon>Dikarya</taxon>
        <taxon>Ascomycota</taxon>
        <taxon>Pezizomycotina</taxon>
        <taxon>Sordariomycetes</taxon>
        <taxon>Hypocreomycetidae</taxon>
        <taxon>Glomerellales</taxon>
        <taxon>Glomerellaceae</taxon>
        <taxon>Colletotrichum</taxon>
        <taxon>Colletotrichum graminicola species complex</taxon>
    </lineage>
</organism>
<evidence type="ECO:0000313" key="2">
    <source>
        <dbReference type="EMBL" id="KAK1569882.1"/>
    </source>
</evidence>
<dbReference type="AlphaFoldDB" id="A0AAD8UYN6"/>
<comment type="caution">
    <text evidence="2">The sequence shown here is derived from an EMBL/GenBank/DDBJ whole genome shotgun (WGS) entry which is preliminary data.</text>
</comment>
<evidence type="ECO:0000256" key="1">
    <source>
        <dbReference type="SAM" id="MobiDB-lite"/>
    </source>
</evidence>
<feature type="compositionally biased region" description="Basic and acidic residues" evidence="1">
    <location>
        <begin position="71"/>
        <end position="81"/>
    </location>
</feature>
<dbReference type="GeneID" id="85443449"/>
<reference evidence="2" key="1">
    <citation type="submission" date="2021-06" db="EMBL/GenBank/DDBJ databases">
        <title>Comparative genomics, transcriptomics and evolutionary studies reveal genomic signatures of adaptation to plant cell wall in hemibiotrophic fungi.</title>
        <authorList>
            <consortium name="DOE Joint Genome Institute"/>
            <person name="Baroncelli R."/>
            <person name="Diaz J.F."/>
            <person name="Benocci T."/>
            <person name="Peng M."/>
            <person name="Battaglia E."/>
            <person name="Haridas S."/>
            <person name="Andreopoulos W."/>
            <person name="Labutti K."/>
            <person name="Pangilinan J."/>
            <person name="Floch G.L."/>
            <person name="Makela M.R."/>
            <person name="Henrissat B."/>
            <person name="Grigoriev I.V."/>
            <person name="Crouch J.A."/>
            <person name="De Vries R.P."/>
            <person name="Sukno S.A."/>
            <person name="Thon M.R."/>
        </authorList>
    </citation>
    <scope>NUCLEOTIDE SEQUENCE</scope>
    <source>
        <strain evidence="2">CBS 125086</strain>
    </source>
</reference>
<evidence type="ECO:0000313" key="3">
    <source>
        <dbReference type="Proteomes" id="UP001230504"/>
    </source>
</evidence>
<name>A0AAD8UYN6_9PEZI</name>
<dbReference type="EMBL" id="JAHLJV010000120">
    <property type="protein sequence ID" value="KAK1569882.1"/>
    <property type="molecule type" value="Genomic_DNA"/>
</dbReference>
<sequence>MRGNASLGLMPRILPTAVVRQRFVTVGGGGRKRQTAAEPASGNPPPPKDNGHQSKQVNPSPHRGRKSKKRSVCDRTNERGVRSRGSRTR</sequence>
<protein>
    <submittedName>
        <fullName evidence="2">Uncharacterized protein</fullName>
    </submittedName>
</protein>
<feature type="region of interest" description="Disordered" evidence="1">
    <location>
        <begin position="25"/>
        <end position="89"/>
    </location>
</feature>
<accession>A0AAD8UYN6</accession>
<dbReference type="RefSeq" id="XP_060408078.1">
    <property type="nucleotide sequence ID" value="XM_060559209.1"/>
</dbReference>